<organism evidence="2 3">
    <name type="scientific">Botryotinia fuckeliana (strain T4)</name>
    <name type="common">Noble rot fungus</name>
    <name type="synonym">Botrytis cinerea</name>
    <dbReference type="NCBI Taxonomy" id="999810"/>
    <lineage>
        <taxon>Eukaryota</taxon>
        <taxon>Fungi</taxon>
        <taxon>Dikarya</taxon>
        <taxon>Ascomycota</taxon>
        <taxon>Pezizomycotina</taxon>
        <taxon>Leotiomycetes</taxon>
        <taxon>Helotiales</taxon>
        <taxon>Sclerotiniaceae</taxon>
        <taxon>Botrytis</taxon>
    </lineage>
</organism>
<dbReference type="EMBL" id="FQ790291">
    <property type="protein sequence ID" value="CCD48074.1"/>
    <property type="molecule type" value="Genomic_DNA"/>
</dbReference>
<gene>
    <name evidence="2" type="ORF">BofuT4_uP110870.1</name>
</gene>
<evidence type="ECO:0000313" key="2">
    <source>
        <dbReference type="EMBL" id="CCD48074.1"/>
    </source>
</evidence>
<proteinExistence type="predicted"/>
<evidence type="ECO:0000256" key="1">
    <source>
        <dbReference type="SAM" id="MobiDB-lite"/>
    </source>
</evidence>
<dbReference type="InParanoid" id="G2Y622"/>
<feature type="region of interest" description="Disordered" evidence="1">
    <location>
        <begin position="1"/>
        <end position="51"/>
    </location>
</feature>
<dbReference type="Proteomes" id="UP000008177">
    <property type="component" value="Unplaced contigs"/>
</dbReference>
<accession>G2Y622</accession>
<reference evidence="3" key="1">
    <citation type="journal article" date="2011" name="PLoS Genet.">
        <title>Genomic analysis of the necrotrophic fungal pathogens Sclerotinia sclerotiorum and Botrytis cinerea.</title>
        <authorList>
            <person name="Amselem J."/>
            <person name="Cuomo C.A."/>
            <person name="van Kan J.A."/>
            <person name="Viaud M."/>
            <person name="Benito E.P."/>
            <person name="Couloux A."/>
            <person name="Coutinho P.M."/>
            <person name="de Vries R.P."/>
            <person name="Dyer P.S."/>
            <person name="Fillinger S."/>
            <person name="Fournier E."/>
            <person name="Gout L."/>
            <person name="Hahn M."/>
            <person name="Kohn L."/>
            <person name="Lapalu N."/>
            <person name="Plummer K.M."/>
            <person name="Pradier J.M."/>
            <person name="Quevillon E."/>
            <person name="Sharon A."/>
            <person name="Simon A."/>
            <person name="ten Have A."/>
            <person name="Tudzynski B."/>
            <person name="Tudzynski P."/>
            <person name="Wincker P."/>
            <person name="Andrew M."/>
            <person name="Anthouard V."/>
            <person name="Beever R.E."/>
            <person name="Beffa R."/>
            <person name="Benoit I."/>
            <person name="Bouzid O."/>
            <person name="Brault B."/>
            <person name="Chen Z."/>
            <person name="Choquer M."/>
            <person name="Collemare J."/>
            <person name="Cotton P."/>
            <person name="Danchin E.G."/>
            <person name="Da Silva C."/>
            <person name="Gautier A."/>
            <person name="Giraud C."/>
            <person name="Giraud T."/>
            <person name="Gonzalez C."/>
            <person name="Grossetete S."/>
            <person name="Guldener U."/>
            <person name="Henrissat B."/>
            <person name="Howlett B.J."/>
            <person name="Kodira C."/>
            <person name="Kretschmer M."/>
            <person name="Lappartient A."/>
            <person name="Leroch M."/>
            <person name="Levis C."/>
            <person name="Mauceli E."/>
            <person name="Neuveglise C."/>
            <person name="Oeser B."/>
            <person name="Pearson M."/>
            <person name="Poulain J."/>
            <person name="Poussereau N."/>
            <person name="Quesneville H."/>
            <person name="Rascle C."/>
            <person name="Schumacher J."/>
            <person name="Segurens B."/>
            <person name="Sexton A."/>
            <person name="Silva E."/>
            <person name="Sirven C."/>
            <person name="Soanes D.M."/>
            <person name="Talbot N.J."/>
            <person name="Templeton M."/>
            <person name="Yandava C."/>
            <person name="Yarden O."/>
            <person name="Zeng Q."/>
            <person name="Rollins J.A."/>
            <person name="Lebrun M.H."/>
            <person name="Dickman M."/>
        </authorList>
    </citation>
    <scope>NUCLEOTIDE SEQUENCE [LARGE SCALE GENOMIC DNA]</scope>
    <source>
        <strain evidence="3">T4</strain>
    </source>
</reference>
<name>G2Y622_BOTF4</name>
<evidence type="ECO:0000313" key="3">
    <source>
        <dbReference type="Proteomes" id="UP000008177"/>
    </source>
</evidence>
<sequence>MTSTQGRKPVKGESKSVAVFPRASLKAKQDDRDLVNGRTNGFTGPGTRASD</sequence>
<dbReference type="AlphaFoldDB" id="G2Y622"/>
<protein>
    <submittedName>
        <fullName evidence="2">Uncharacterized protein</fullName>
    </submittedName>
</protein>
<dbReference type="HOGENOM" id="CLU_3106075_0_0_1"/>